<dbReference type="InterPro" id="IPR011067">
    <property type="entry name" value="Plasmid_toxin/cell-grow_inhib"/>
</dbReference>
<sequence length="135" mass="15084">MPLPFHPRPGTIVICDYSTGFRPPEMVKRRLAITISPKLKRRDNLVAVVPLSATCPQPLEDWHHRLDLVIPAPWGDGPRWAACDHVATVGYARVNLPHTKHPVTGVRKYVQIELPDVVGELRRKVALALGIVIEP</sequence>
<evidence type="ECO:0000313" key="2">
    <source>
        <dbReference type="Proteomes" id="UP000664914"/>
    </source>
</evidence>
<reference evidence="1" key="2">
    <citation type="submission" date="2021-04" db="EMBL/GenBank/DDBJ databases">
        <title>Isolation and genomic analysis of the ibuprofen-degrading bacterium Sphingomonas strain MPO218.</title>
        <authorList>
            <person name="Aulestia M."/>
            <person name="Flores A."/>
            <person name="Mangas E.L."/>
            <person name="Perez-Pulido A.J."/>
            <person name="Santero E."/>
            <person name="Camacho E.M."/>
        </authorList>
    </citation>
    <scope>NUCLEOTIDE SEQUENCE</scope>
    <source>
        <strain evidence="1">MPO218</strain>
    </source>
</reference>
<protein>
    <submittedName>
        <fullName evidence="1">Type II toxin-antitoxin system PemK/MazF family toxin</fullName>
    </submittedName>
</protein>
<dbReference type="EMBL" id="CP059319">
    <property type="protein sequence ID" value="QTH20801.1"/>
    <property type="molecule type" value="Genomic_DNA"/>
</dbReference>
<dbReference type="RefSeq" id="WP_208632315.1">
    <property type="nucleotide sequence ID" value="NZ_CP059319.1"/>
</dbReference>
<proteinExistence type="predicted"/>
<evidence type="ECO:0000313" key="1">
    <source>
        <dbReference type="EMBL" id="QTH20801.1"/>
    </source>
</evidence>
<dbReference type="SUPFAM" id="SSF50118">
    <property type="entry name" value="Cell growth inhibitor/plasmid maintenance toxic component"/>
    <property type="match status" value="1"/>
</dbReference>
<dbReference type="GO" id="GO:0003677">
    <property type="term" value="F:DNA binding"/>
    <property type="evidence" value="ECO:0007669"/>
    <property type="project" value="InterPro"/>
</dbReference>
<organism evidence="1 2">
    <name type="scientific">Rhizorhabdus wittichii</name>
    <dbReference type="NCBI Taxonomy" id="160791"/>
    <lineage>
        <taxon>Bacteria</taxon>
        <taxon>Pseudomonadati</taxon>
        <taxon>Pseudomonadota</taxon>
        <taxon>Alphaproteobacteria</taxon>
        <taxon>Sphingomonadales</taxon>
        <taxon>Sphingomonadaceae</taxon>
        <taxon>Rhizorhabdus</taxon>
    </lineage>
</organism>
<name>A0A975D237_9SPHN</name>
<dbReference type="Pfam" id="PF02452">
    <property type="entry name" value="PemK_toxin"/>
    <property type="match status" value="1"/>
</dbReference>
<gene>
    <name evidence="1" type="ORF">HRJ34_21130</name>
</gene>
<dbReference type="Proteomes" id="UP000664914">
    <property type="component" value="Chromosome"/>
</dbReference>
<dbReference type="Gene3D" id="2.30.30.110">
    <property type="match status" value="1"/>
</dbReference>
<accession>A0A975D237</accession>
<dbReference type="AlphaFoldDB" id="A0A975D237"/>
<dbReference type="InterPro" id="IPR003477">
    <property type="entry name" value="PemK-like"/>
</dbReference>
<reference evidence="1" key="1">
    <citation type="submission" date="2020-07" db="EMBL/GenBank/DDBJ databases">
        <authorList>
            <person name="Camacho E."/>
        </authorList>
    </citation>
    <scope>NUCLEOTIDE SEQUENCE</scope>
    <source>
        <strain evidence="1">MPO218</strain>
    </source>
</reference>